<organism evidence="3 4">
    <name type="scientific">Streptomyces scabiei (strain 87.22)</name>
    <dbReference type="NCBI Taxonomy" id="680198"/>
    <lineage>
        <taxon>Bacteria</taxon>
        <taxon>Bacillati</taxon>
        <taxon>Actinomycetota</taxon>
        <taxon>Actinomycetes</taxon>
        <taxon>Kitasatosporales</taxon>
        <taxon>Streptomycetaceae</taxon>
        <taxon>Streptomyces</taxon>
    </lineage>
</organism>
<dbReference type="eggNOG" id="ENOG5031T3H">
    <property type="taxonomic scope" value="Bacteria"/>
</dbReference>
<feature type="compositionally biased region" description="Low complexity" evidence="1">
    <location>
        <begin position="89"/>
        <end position="117"/>
    </location>
</feature>
<dbReference type="Proteomes" id="UP000001444">
    <property type="component" value="Chromosome"/>
</dbReference>
<reference evidence="3 4" key="1">
    <citation type="journal article" date="2010" name="Mol. Plant Microbe Interact.">
        <title>Streptomyces scabies 87-22 contains a coronafacic acid-like biosynthetic cluster that contributes to plant-microbe interactions.</title>
        <authorList>
            <person name="Bignell D.R."/>
            <person name="Seipke R.F."/>
            <person name="Huguet-Tapia J.C."/>
            <person name="Chambers A.H."/>
            <person name="Parry R.J."/>
            <person name="Loria R."/>
        </authorList>
    </citation>
    <scope>NUCLEOTIDE SEQUENCE [LARGE SCALE GENOMIC DNA]</scope>
    <source>
        <strain evidence="3 4">87.22</strain>
    </source>
</reference>
<keyword evidence="2" id="KW-0472">Membrane</keyword>
<name>C9YUV4_STRSW</name>
<evidence type="ECO:0000313" key="3">
    <source>
        <dbReference type="EMBL" id="CBG70688.1"/>
    </source>
</evidence>
<dbReference type="HOGENOM" id="CLU_1937035_0_0_11"/>
<feature type="region of interest" description="Disordered" evidence="1">
    <location>
        <begin position="71"/>
        <end position="130"/>
    </location>
</feature>
<keyword evidence="4" id="KW-1185">Reference proteome</keyword>
<gene>
    <name evidence="3" type="ordered locus">SCAB_35991</name>
</gene>
<dbReference type="AlphaFoldDB" id="C9YUV4"/>
<accession>C9YUV4</accession>
<keyword evidence="2" id="KW-1133">Transmembrane helix</keyword>
<keyword evidence="2" id="KW-0812">Transmembrane</keyword>
<evidence type="ECO:0000256" key="1">
    <source>
        <dbReference type="SAM" id="MobiDB-lite"/>
    </source>
</evidence>
<evidence type="ECO:0000256" key="2">
    <source>
        <dbReference type="SAM" id="Phobius"/>
    </source>
</evidence>
<sequence length="130" mass="12658">MWGRRRWPVLRHEFRPGKLIAGLFLTAAGVVYLGDAGDAWQTPWFAVIPLVIGGLCLAGAVGLLNLAIRGRGRGPSERKGPPAPPGFESGAAAGTAGTAKDAGTAGSAGAAGTAAGAEPGGATGPSGSAG</sequence>
<evidence type="ECO:0000313" key="4">
    <source>
        <dbReference type="Proteomes" id="UP000001444"/>
    </source>
</evidence>
<proteinExistence type="predicted"/>
<feature type="transmembrane region" description="Helical" evidence="2">
    <location>
        <begin position="46"/>
        <end position="68"/>
    </location>
</feature>
<feature type="compositionally biased region" description="Gly residues" evidence="1">
    <location>
        <begin position="118"/>
        <end position="130"/>
    </location>
</feature>
<protein>
    <submittedName>
        <fullName evidence="3">Putative integral membrane protein</fullName>
    </submittedName>
</protein>
<dbReference type="KEGG" id="scb:SCAB_35991"/>
<dbReference type="EMBL" id="FN554889">
    <property type="protein sequence ID" value="CBG70688.1"/>
    <property type="molecule type" value="Genomic_DNA"/>
</dbReference>